<accession>A0ABW3PF13</accession>
<keyword evidence="1" id="KW-0812">Transmembrane</keyword>
<evidence type="ECO:0000313" key="2">
    <source>
        <dbReference type="EMBL" id="MFD1124252.1"/>
    </source>
</evidence>
<dbReference type="RefSeq" id="WP_225419088.1">
    <property type="nucleotide sequence ID" value="NZ_JBHTLH010000006.1"/>
</dbReference>
<sequence>MLNSNHQLIKPKFMSKFAIMYLIGSAMMSLLAPVVIAMGTFYEQVGYGVLLILLPLSWFHTFFNKDYATTRLLKLTNQLHYLVLVIGIGYLAAVLALNYF</sequence>
<reference evidence="3" key="1">
    <citation type="journal article" date="2019" name="Int. J. Syst. Evol. Microbiol.">
        <title>The Global Catalogue of Microorganisms (GCM) 10K type strain sequencing project: providing services to taxonomists for standard genome sequencing and annotation.</title>
        <authorList>
            <consortium name="The Broad Institute Genomics Platform"/>
            <consortium name="The Broad Institute Genome Sequencing Center for Infectious Disease"/>
            <person name="Wu L."/>
            <person name="Ma J."/>
        </authorList>
    </citation>
    <scope>NUCLEOTIDE SEQUENCE [LARGE SCALE GENOMIC DNA]</scope>
    <source>
        <strain evidence="3">CCUG 71848</strain>
    </source>
</reference>
<gene>
    <name evidence="2" type="ORF">ACFQ22_02590</name>
</gene>
<evidence type="ECO:0000313" key="3">
    <source>
        <dbReference type="Proteomes" id="UP001597156"/>
    </source>
</evidence>
<organism evidence="2 3">
    <name type="scientific">Lentilactobacillus raoultii</name>
    <dbReference type="NCBI Taxonomy" id="1987503"/>
    <lineage>
        <taxon>Bacteria</taxon>
        <taxon>Bacillati</taxon>
        <taxon>Bacillota</taxon>
        <taxon>Bacilli</taxon>
        <taxon>Lactobacillales</taxon>
        <taxon>Lactobacillaceae</taxon>
        <taxon>Lentilactobacillus</taxon>
    </lineage>
</organism>
<proteinExistence type="predicted"/>
<dbReference type="Proteomes" id="UP001597156">
    <property type="component" value="Unassembled WGS sequence"/>
</dbReference>
<feature type="transmembrane region" description="Helical" evidence="1">
    <location>
        <begin position="45"/>
        <end position="63"/>
    </location>
</feature>
<feature type="transmembrane region" description="Helical" evidence="1">
    <location>
        <begin position="79"/>
        <end position="99"/>
    </location>
</feature>
<keyword evidence="3" id="KW-1185">Reference proteome</keyword>
<comment type="caution">
    <text evidence="2">The sequence shown here is derived from an EMBL/GenBank/DDBJ whole genome shotgun (WGS) entry which is preliminary data.</text>
</comment>
<protein>
    <submittedName>
        <fullName evidence="2">Uncharacterized protein</fullName>
    </submittedName>
</protein>
<evidence type="ECO:0000256" key="1">
    <source>
        <dbReference type="SAM" id="Phobius"/>
    </source>
</evidence>
<keyword evidence="1" id="KW-1133">Transmembrane helix</keyword>
<dbReference type="EMBL" id="JBHTLH010000006">
    <property type="protein sequence ID" value="MFD1124252.1"/>
    <property type="molecule type" value="Genomic_DNA"/>
</dbReference>
<keyword evidence="1" id="KW-0472">Membrane</keyword>
<feature type="transmembrane region" description="Helical" evidence="1">
    <location>
        <begin position="20"/>
        <end position="39"/>
    </location>
</feature>
<name>A0ABW3PF13_9LACO</name>